<dbReference type="Proteomes" id="UP000620124">
    <property type="component" value="Unassembled WGS sequence"/>
</dbReference>
<accession>A0A8H6YWB8</accession>
<feature type="region of interest" description="Disordered" evidence="1">
    <location>
        <begin position="1"/>
        <end position="44"/>
    </location>
</feature>
<reference evidence="2" key="1">
    <citation type="submission" date="2020-05" db="EMBL/GenBank/DDBJ databases">
        <title>Mycena genomes resolve the evolution of fungal bioluminescence.</title>
        <authorList>
            <person name="Tsai I.J."/>
        </authorList>
    </citation>
    <scope>NUCLEOTIDE SEQUENCE</scope>
    <source>
        <strain evidence="2">CCC161011</strain>
    </source>
</reference>
<keyword evidence="3" id="KW-1185">Reference proteome</keyword>
<dbReference type="InterPro" id="IPR014752">
    <property type="entry name" value="Arrestin-like_C"/>
</dbReference>
<organism evidence="2 3">
    <name type="scientific">Mycena venus</name>
    <dbReference type="NCBI Taxonomy" id="2733690"/>
    <lineage>
        <taxon>Eukaryota</taxon>
        <taxon>Fungi</taxon>
        <taxon>Dikarya</taxon>
        <taxon>Basidiomycota</taxon>
        <taxon>Agaricomycotina</taxon>
        <taxon>Agaricomycetes</taxon>
        <taxon>Agaricomycetidae</taxon>
        <taxon>Agaricales</taxon>
        <taxon>Marasmiineae</taxon>
        <taxon>Mycenaceae</taxon>
        <taxon>Mycena</taxon>
    </lineage>
</organism>
<dbReference type="EMBL" id="JACAZI010000002">
    <property type="protein sequence ID" value="KAF7368298.1"/>
    <property type="molecule type" value="Genomic_DNA"/>
</dbReference>
<name>A0A8H6YWB8_9AGAR</name>
<comment type="caution">
    <text evidence="2">The sequence shown here is derived from an EMBL/GenBank/DDBJ whole genome shotgun (WGS) entry which is preliminary data.</text>
</comment>
<dbReference type="OrthoDB" id="3261578at2759"/>
<evidence type="ECO:0000313" key="3">
    <source>
        <dbReference type="Proteomes" id="UP000620124"/>
    </source>
</evidence>
<evidence type="ECO:0008006" key="4">
    <source>
        <dbReference type="Google" id="ProtNLM"/>
    </source>
</evidence>
<evidence type="ECO:0000313" key="2">
    <source>
        <dbReference type="EMBL" id="KAF7368298.1"/>
    </source>
</evidence>
<protein>
    <recommendedName>
        <fullName evidence="4">Arrestin-like N-terminal domain-containing protein</fullName>
    </recommendedName>
</protein>
<sequence>MPEMLVPPSYEGIGNSPPLPVGHEDELPAYTRRPTPSRAVPAGEPKDFTYELKNRGGSVWASLTVQGDPRLSKAGPTITQGSNVAGSVRLALRSPEAIQAVCILIRGEIVKSGPVAPPIIFLQSKQILWSAVEGARQTTPPAEIFVKSTAKLEGDYCWPFLVPIPTTLSKDGETFRLPHTFSTPGSFNVRYAVELRVVRGKLRPDDKITCTLVYFSTQQPGPPSALRQLAYQEGSSLFGPEADPEGWNTRWLFLKGTIFSSRMVDVNFEFSLANPLSYTRSASIPCSMTIETSDLEALDLLSTPTAAMVYLERAYSEDRDNGRNTAGPTIHLGRRQLMGEIHLKASLQPSSAVFGFRVEYTVVVFPFKAAGFRSQDDRPLLRQPVEIVTRYAPGPRQRTYTPPTYETRNPTVDHYYKSLAMTYNKHGWV</sequence>
<dbReference type="Gene3D" id="2.60.40.640">
    <property type="match status" value="1"/>
</dbReference>
<evidence type="ECO:0000256" key="1">
    <source>
        <dbReference type="SAM" id="MobiDB-lite"/>
    </source>
</evidence>
<gene>
    <name evidence="2" type="ORF">MVEN_00151000</name>
</gene>
<proteinExistence type="predicted"/>
<dbReference type="AlphaFoldDB" id="A0A8H6YWB8"/>